<dbReference type="SUPFAM" id="SSF46785">
    <property type="entry name" value="Winged helix' DNA-binding domain"/>
    <property type="match status" value="1"/>
</dbReference>
<dbReference type="CDD" id="cd00090">
    <property type="entry name" value="HTH_ARSR"/>
    <property type="match status" value="1"/>
</dbReference>
<evidence type="ECO:0000256" key="2">
    <source>
        <dbReference type="ARBA" id="ARBA00023125"/>
    </source>
</evidence>
<comment type="caution">
    <text evidence="5">The sequence shown here is derived from an EMBL/GenBank/DDBJ whole genome shotgun (WGS) entry which is preliminary data.</text>
</comment>
<protein>
    <submittedName>
        <fullName evidence="5">ArsR family transcriptional regulator</fullName>
    </submittedName>
</protein>
<dbReference type="NCBIfam" id="NF033788">
    <property type="entry name" value="HTH_metalloreg"/>
    <property type="match status" value="1"/>
</dbReference>
<evidence type="ECO:0000313" key="6">
    <source>
        <dbReference type="Proteomes" id="UP000245535"/>
    </source>
</evidence>
<dbReference type="InterPro" id="IPR036390">
    <property type="entry name" value="WH_DNA-bd_sf"/>
</dbReference>
<dbReference type="InterPro" id="IPR036388">
    <property type="entry name" value="WH-like_DNA-bd_sf"/>
</dbReference>
<evidence type="ECO:0000256" key="3">
    <source>
        <dbReference type="ARBA" id="ARBA00023163"/>
    </source>
</evidence>
<dbReference type="PANTHER" id="PTHR33154:SF18">
    <property type="entry name" value="ARSENICAL RESISTANCE OPERON REPRESSOR"/>
    <property type="match status" value="1"/>
</dbReference>
<dbReference type="GO" id="GO:0003700">
    <property type="term" value="F:DNA-binding transcription factor activity"/>
    <property type="evidence" value="ECO:0007669"/>
    <property type="project" value="InterPro"/>
</dbReference>
<dbReference type="EMBL" id="QGDO01000009">
    <property type="protein sequence ID" value="PWJ36047.1"/>
    <property type="molecule type" value="Genomic_DNA"/>
</dbReference>
<dbReference type="PROSITE" id="PS00846">
    <property type="entry name" value="HTH_ARSR_1"/>
    <property type="match status" value="1"/>
</dbReference>
<keyword evidence="2" id="KW-0238">DNA-binding</keyword>
<dbReference type="OrthoDB" id="9798835at2"/>
<accession>A0A315Z054</accession>
<reference evidence="5 6" key="1">
    <citation type="submission" date="2018-03" db="EMBL/GenBank/DDBJ databases">
        <title>Genomic Encyclopedia of Archaeal and Bacterial Type Strains, Phase II (KMG-II): from individual species to whole genera.</title>
        <authorList>
            <person name="Goeker M."/>
        </authorList>
    </citation>
    <scope>NUCLEOTIDE SEQUENCE [LARGE SCALE GENOMIC DNA]</scope>
    <source>
        <strain evidence="5 6">DSM 28229</strain>
    </source>
</reference>
<dbReference type="RefSeq" id="WP_109622423.1">
    <property type="nucleotide sequence ID" value="NZ_QGDO01000009.1"/>
</dbReference>
<evidence type="ECO:0000259" key="4">
    <source>
        <dbReference type="PROSITE" id="PS50987"/>
    </source>
</evidence>
<dbReference type="InterPro" id="IPR018334">
    <property type="entry name" value="ArsR_HTH"/>
</dbReference>
<dbReference type="Proteomes" id="UP000245535">
    <property type="component" value="Unassembled WGS sequence"/>
</dbReference>
<name>A0A315Z054_SEDFL</name>
<keyword evidence="6" id="KW-1185">Reference proteome</keyword>
<dbReference type="InterPro" id="IPR011991">
    <property type="entry name" value="ArsR-like_HTH"/>
</dbReference>
<dbReference type="PANTHER" id="PTHR33154">
    <property type="entry name" value="TRANSCRIPTIONAL REGULATOR, ARSR FAMILY"/>
    <property type="match status" value="1"/>
</dbReference>
<gene>
    <name evidence="5" type="ORF">BC781_10962</name>
</gene>
<dbReference type="PRINTS" id="PR00778">
    <property type="entry name" value="HTHARSR"/>
</dbReference>
<proteinExistence type="predicted"/>
<keyword evidence="1" id="KW-0805">Transcription regulation</keyword>
<evidence type="ECO:0000256" key="1">
    <source>
        <dbReference type="ARBA" id="ARBA00023015"/>
    </source>
</evidence>
<feature type="domain" description="HTH arsR-type" evidence="4">
    <location>
        <begin position="3"/>
        <end position="97"/>
    </location>
</feature>
<organism evidence="5 6">
    <name type="scientific">Sediminitomix flava</name>
    <dbReference type="NCBI Taxonomy" id="379075"/>
    <lineage>
        <taxon>Bacteria</taxon>
        <taxon>Pseudomonadati</taxon>
        <taxon>Bacteroidota</taxon>
        <taxon>Cytophagia</taxon>
        <taxon>Cytophagales</taxon>
        <taxon>Flammeovirgaceae</taxon>
        <taxon>Sediminitomix</taxon>
    </lineage>
</organism>
<dbReference type="PROSITE" id="PS50987">
    <property type="entry name" value="HTH_ARSR_2"/>
    <property type="match status" value="1"/>
</dbReference>
<dbReference type="Gene3D" id="1.10.10.10">
    <property type="entry name" value="Winged helix-like DNA-binding domain superfamily/Winged helix DNA-binding domain"/>
    <property type="match status" value="1"/>
</dbReference>
<sequence>MKLKHFNLSLGTQIMKAFSEESRIRIMHLLFRNKELCISDIELILDFTQTKTSRHLIYLKNAGLVTSRKVDQWTFYSIKEGVLGFIEVLFNYLEKDPMLVQDQSIFETLYNNRELALCKLEARKWR</sequence>
<dbReference type="AlphaFoldDB" id="A0A315Z054"/>
<dbReference type="InterPro" id="IPR051081">
    <property type="entry name" value="HTH_MetalResp_TranReg"/>
</dbReference>
<keyword evidence="3" id="KW-0804">Transcription</keyword>
<dbReference type="Pfam" id="PF01022">
    <property type="entry name" value="HTH_5"/>
    <property type="match status" value="1"/>
</dbReference>
<evidence type="ECO:0000313" key="5">
    <source>
        <dbReference type="EMBL" id="PWJ36047.1"/>
    </source>
</evidence>
<dbReference type="GO" id="GO:0003677">
    <property type="term" value="F:DNA binding"/>
    <property type="evidence" value="ECO:0007669"/>
    <property type="project" value="UniProtKB-KW"/>
</dbReference>
<dbReference type="SMART" id="SM00418">
    <property type="entry name" value="HTH_ARSR"/>
    <property type="match status" value="1"/>
</dbReference>
<dbReference type="InterPro" id="IPR001845">
    <property type="entry name" value="HTH_ArsR_DNA-bd_dom"/>
</dbReference>